<dbReference type="Pfam" id="PF00780">
    <property type="entry name" value="CNH"/>
    <property type="match status" value="1"/>
</dbReference>
<dbReference type="SUPFAM" id="SSF56112">
    <property type="entry name" value="Protein kinase-like (PK-like)"/>
    <property type="match status" value="1"/>
</dbReference>
<dbReference type="PROSITE" id="PS00108">
    <property type="entry name" value="PROTEIN_KINASE_ST"/>
    <property type="match status" value="1"/>
</dbReference>
<feature type="domain" description="Protein kinase" evidence="7">
    <location>
        <begin position="1"/>
        <end position="210"/>
    </location>
</feature>
<dbReference type="SMART" id="SM00220">
    <property type="entry name" value="S_TKc"/>
    <property type="match status" value="1"/>
</dbReference>
<feature type="compositionally biased region" description="Acidic residues" evidence="6">
    <location>
        <begin position="238"/>
        <end position="259"/>
    </location>
</feature>
<organism evidence="9 10">
    <name type="scientific">Oncorhynchus kisutch</name>
    <name type="common">Coho salmon</name>
    <name type="synonym">Salmo kisutch</name>
    <dbReference type="NCBI Taxonomy" id="8019"/>
    <lineage>
        <taxon>Eukaryota</taxon>
        <taxon>Metazoa</taxon>
        <taxon>Chordata</taxon>
        <taxon>Craniata</taxon>
        <taxon>Vertebrata</taxon>
        <taxon>Euteleostomi</taxon>
        <taxon>Actinopterygii</taxon>
        <taxon>Neopterygii</taxon>
        <taxon>Teleostei</taxon>
        <taxon>Protacanthopterygii</taxon>
        <taxon>Salmoniformes</taxon>
        <taxon>Salmonidae</taxon>
        <taxon>Salmoninae</taxon>
        <taxon>Oncorhynchus</taxon>
    </lineage>
</organism>
<feature type="compositionally biased region" description="Basic and acidic residues" evidence="6">
    <location>
        <begin position="635"/>
        <end position="650"/>
    </location>
</feature>
<dbReference type="SMART" id="SM00036">
    <property type="entry name" value="CNH"/>
    <property type="match status" value="1"/>
</dbReference>
<keyword evidence="10" id="KW-1185">Reference proteome</keyword>
<proteinExistence type="inferred from homology"/>
<evidence type="ECO:0000313" key="10">
    <source>
        <dbReference type="Proteomes" id="UP000694557"/>
    </source>
</evidence>
<feature type="compositionally biased region" description="Low complexity" evidence="6">
    <location>
        <begin position="566"/>
        <end position="587"/>
    </location>
</feature>
<evidence type="ECO:0000256" key="2">
    <source>
        <dbReference type="ARBA" id="ARBA00012513"/>
    </source>
</evidence>
<dbReference type="FunFam" id="1.10.510.10:FF:000003">
    <property type="entry name" value="TRAF2 and NCK-interacting protein kinase isoform 4"/>
    <property type="match status" value="1"/>
</dbReference>
<dbReference type="PROSITE" id="PS50219">
    <property type="entry name" value="CNH"/>
    <property type="match status" value="1"/>
</dbReference>
<dbReference type="GO" id="GO:0005829">
    <property type="term" value="C:cytosol"/>
    <property type="evidence" value="ECO:0007669"/>
    <property type="project" value="TreeGrafter"/>
</dbReference>
<dbReference type="InterPro" id="IPR011009">
    <property type="entry name" value="Kinase-like_dom_sf"/>
</dbReference>
<feature type="domain" description="CNH" evidence="8">
    <location>
        <begin position="798"/>
        <end position="1085"/>
    </location>
</feature>
<keyword evidence="3" id="KW-0723">Serine/threonine-protein kinase</keyword>
<name>A0A8C7MB61_ONCKI</name>
<keyword evidence="5" id="KW-0418">Kinase</keyword>
<dbReference type="Proteomes" id="UP000694557">
    <property type="component" value="Unassembled WGS sequence"/>
</dbReference>
<dbReference type="GO" id="GO:0005524">
    <property type="term" value="F:ATP binding"/>
    <property type="evidence" value="ECO:0007669"/>
    <property type="project" value="InterPro"/>
</dbReference>
<dbReference type="InterPro" id="IPR051700">
    <property type="entry name" value="STE20_Ser-Thr_kinase"/>
</dbReference>
<feature type="region of interest" description="Disordered" evidence="6">
    <location>
        <begin position="487"/>
        <end position="532"/>
    </location>
</feature>
<evidence type="ECO:0000259" key="8">
    <source>
        <dbReference type="PROSITE" id="PS50219"/>
    </source>
</evidence>
<comment type="similarity">
    <text evidence="1">Belongs to the protein kinase superfamily. STE Ser/Thr protein kinase family. STE20 subfamily.</text>
</comment>
<dbReference type="PANTHER" id="PTHR47096">
    <property type="entry name" value="MISSHAPEN LIKE KINASE 1"/>
    <property type="match status" value="1"/>
</dbReference>
<feature type="compositionally biased region" description="Low complexity" evidence="6">
    <location>
        <begin position="493"/>
        <end position="504"/>
    </location>
</feature>
<protein>
    <recommendedName>
        <fullName evidence="2">non-specific serine/threonine protein kinase</fullName>
        <ecNumber evidence="2">2.7.11.1</ecNumber>
    </recommendedName>
</protein>
<gene>
    <name evidence="9" type="primary">LOC109868418</name>
</gene>
<evidence type="ECO:0000256" key="4">
    <source>
        <dbReference type="ARBA" id="ARBA00022679"/>
    </source>
</evidence>
<dbReference type="GO" id="GO:0004674">
    <property type="term" value="F:protein serine/threonine kinase activity"/>
    <property type="evidence" value="ECO:0007669"/>
    <property type="project" value="UniProtKB-KW"/>
</dbReference>
<dbReference type="InterPro" id="IPR001180">
    <property type="entry name" value="CNH_dom"/>
</dbReference>
<dbReference type="InterPro" id="IPR000719">
    <property type="entry name" value="Prot_kinase_dom"/>
</dbReference>
<evidence type="ECO:0000256" key="5">
    <source>
        <dbReference type="ARBA" id="ARBA00022777"/>
    </source>
</evidence>
<evidence type="ECO:0000313" key="9">
    <source>
        <dbReference type="Ensembl" id="ENSOKIP00005041752.1"/>
    </source>
</evidence>
<reference evidence="9" key="1">
    <citation type="submission" date="2025-08" db="UniProtKB">
        <authorList>
            <consortium name="Ensembl"/>
        </authorList>
    </citation>
    <scope>IDENTIFICATION</scope>
</reference>
<dbReference type="PANTHER" id="PTHR47096:SF1">
    <property type="entry name" value="MISSHAPEN LIKE KINASE 1"/>
    <property type="match status" value="1"/>
</dbReference>
<feature type="region of interest" description="Disordered" evidence="6">
    <location>
        <begin position="760"/>
        <end position="787"/>
    </location>
</feature>
<feature type="compositionally biased region" description="Basic and acidic residues" evidence="6">
    <location>
        <begin position="607"/>
        <end position="622"/>
    </location>
</feature>
<feature type="compositionally biased region" description="Acidic residues" evidence="6">
    <location>
        <begin position="660"/>
        <end position="676"/>
    </location>
</feature>
<evidence type="ECO:0000256" key="6">
    <source>
        <dbReference type="SAM" id="MobiDB-lite"/>
    </source>
</evidence>
<feature type="region of interest" description="Disordered" evidence="6">
    <location>
        <begin position="320"/>
        <end position="384"/>
    </location>
</feature>
<dbReference type="AlphaFoldDB" id="A0A8C7MB61"/>
<dbReference type="GeneTree" id="ENSGT00940000155063"/>
<feature type="compositionally biased region" description="Polar residues" evidence="6">
    <location>
        <begin position="687"/>
        <end position="697"/>
    </location>
</feature>
<accession>A0A8C7MB61</accession>
<reference evidence="9" key="2">
    <citation type="submission" date="2025-09" db="UniProtKB">
        <authorList>
            <consortium name="Ensembl"/>
        </authorList>
    </citation>
    <scope>IDENTIFICATION</scope>
</reference>
<feature type="region of interest" description="Disordered" evidence="6">
    <location>
        <begin position="563"/>
        <end position="725"/>
    </location>
</feature>
<evidence type="ECO:0000259" key="7">
    <source>
        <dbReference type="PROSITE" id="PS50011"/>
    </source>
</evidence>
<evidence type="ECO:0000256" key="3">
    <source>
        <dbReference type="ARBA" id="ARBA00022527"/>
    </source>
</evidence>
<feature type="compositionally biased region" description="Basic and acidic residues" evidence="6">
    <location>
        <begin position="704"/>
        <end position="713"/>
    </location>
</feature>
<sequence>INIATYYGAFIKKSPPGHDDQLWLVMEFCGAGSITDLVKNTKGNTLKEDWIAYISREILRGLAHLHAHHVIHRDIKGQNVLLTENAEVKLVDFGVSAQLDRTVGRRNTFIGTPYWMAPEVIACDENPDATYDYRSDLWSTGITAIEMAEGAPPLCDMHPMRALFLIPRNPPPRLKSKKWSKKFCSFIEGSLVKNYTQRPPTDQLLKHPFIRDQPNERQVRIQLKDHIDRTKKKRGEKDDTEYEYSGSEEEEEEAQEQEGEPSSIVNQPGESTLRRDFIRLQQENKERSEALRRQQLLQEQQLREQEEYKRQLLAERQKRIEQQKEQRRRLEEQQRREREMRRQQEREQRRREQDDKRRMEEVERRRKEEEERRRAEEEKRRADREQEYIRRQLEEEQRHLEILQQQLLHEQAMQLVRPNSVSLSIYFYPSRYLPLSICSSSLLSHWIVQWSHLASLKSSIATPPVVSRSHSFSEPIVPGFAHLNLRSQEQHHQPAPSSSSSPAHTDLQPHPQPRATPLEKAPTDDSPPRVRTGLSPVCVSIISLHSAAAEPRLLWERVEKLVPRPGSGSSGSTGSSSGSSNSSSHSGSGERFRARSSSKSEGSPLQRPEHAGKTPEERKELVRPNQPVDLTALAKELRAVEDVPRPHKVTDYSSSSEESGTTDEDDDEEVDQEGGEESTSGPEDSRAVSSRLSNGETESVKTMIVHEEGESDAKTTPCKDGTLIVRPVSNSMQKHKSSSSFTPFIDPRLLQVSPSGAGFSPALRADPSRKGSVVNVNPVNTRPQSDTPEIRKYKKRFNSEILCAALWGVNLLVGTESGLMLLDRSGQGKVYPLISRRRFQQMDVLEGLNVLVTISGKKNKLRVYYLSWLRNKILHNDPEVEKKQGWVTVGDLEGAVHYKVVKYERIKFLVLALKNSVEVYAWAPKPYHKFMAFKSFGDLVHKPLLVDLTVEEGQRLKVIYGSSNGFHAVDVDSGAVYDIYLPTHIQTSIQSHAIIILPNTDGIELLVCYEDEGVYVNTYGRITKDVVLQWGEMPTSVAYIRSNQIMGWGEKAIEIRSVETGHLDGVFMHKRAQRLKFLCERNDKVFFASVRSGGASQVYFMTLGRTSLLSW</sequence>
<feature type="compositionally biased region" description="Polar residues" evidence="6">
    <location>
        <begin position="774"/>
        <end position="787"/>
    </location>
</feature>
<dbReference type="Ensembl" id="ENSOKIT00005044018.1">
    <property type="protein sequence ID" value="ENSOKIP00005041752.1"/>
    <property type="gene ID" value="ENSOKIG00005006724.1"/>
</dbReference>
<feature type="region of interest" description="Disordered" evidence="6">
    <location>
        <begin position="224"/>
        <end position="273"/>
    </location>
</feature>
<evidence type="ECO:0000256" key="1">
    <source>
        <dbReference type="ARBA" id="ARBA00008874"/>
    </source>
</evidence>
<keyword evidence="4" id="KW-0808">Transferase</keyword>
<dbReference type="Pfam" id="PF00069">
    <property type="entry name" value="Pkinase"/>
    <property type="match status" value="1"/>
</dbReference>
<dbReference type="Gene3D" id="1.10.510.10">
    <property type="entry name" value="Transferase(Phosphotransferase) domain 1"/>
    <property type="match status" value="1"/>
</dbReference>
<dbReference type="PROSITE" id="PS50011">
    <property type="entry name" value="PROTEIN_KINASE_DOM"/>
    <property type="match status" value="1"/>
</dbReference>
<dbReference type="InterPro" id="IPR008271">
    <property type="entry name" value="Ser/Thr_kinase_AS"/>
</dbReference>
<dbReference type="EC" id="2.7.11.1" evidence="2"/>